<dbReference type="RefSeq" id="WP_090935568.1">
    <property type="nucleotide sequence ID" value="NZ_FOKJ01000020.1"/>
</dbReference>
<protein>
    <submittedName>
        <fullName evidence="3">Hemerythrin-like domain-containing protein</fullName>
    </submittedName>
</protein>
<evidence type="ECO:0000313" key="5">
    <source>
        <dbReference type="Proteomes" id="UP000199579"/>
    </source>
</evidence>
<evidence type="ECO:0000259" key="1">
    <source>
        <dbReference type="Pfam" id="PF01814"/>
    </source>
</evidence>
<dbReference type="InterPro" id="IPR012312">
    <property type="entry name" value="Hemerythrin-like"/>
</dbReference>
<gene>
    <name evidence="2" type="ORF">SAMN04244571_01588</name>
    <name evidence="3" type="ORF">SAMN04244574_00566</name>
</gene>
<dbReference type="PANTHER" id="PTHR39966">
    <property type="entry name" value="BLL2471 PROTEIN-RELATED"/>
    <property type="match status" value="1"/>
</dbReference>
<feature type="domain" description="Hemerythrin-like" evidence="1">
    <location>
        <begin position="4"/>
        <end position="132"/>
    </location>
</feature>
<dbReference type="PANTHER" id="PTHR39966:SF1">
    <property type="entry name" value="HEMERYTHRIN-LIKE DOMAIN-CONTAINING PROTEIN"/>
    <property type="match status" value="1"/>
</dbReference>
<proteinExistence type="predicted"/>
<dbReference type="Pfam" id="PF01814">
    <property type="entry name" value="Hemerythrin"/>
    <property type="match status" value="1"/>
</dbReference>
<dbReference type="EMBL" id="FOSX01000005">
    <property type="protein sequence ID" value="SFK42586.1"/>
    <property type="molecule type" value="Genomic_DNA"/>
</dbReference>
<reference evidence="3 5" key="1">
    <citation type="submission" date="2016-10" db="EMBL/GenBank/DDBJ databases">
        <authorList>
            <person name="de Groot N.N."/>
        </authorList>
    </citation>
    <scope>NUCLEOTIDE SEQUENCE [LARGE SCALE GENOMIC DNA]</scope>
    <source>
        <strain evidence="3 5">DSM 381</strain>
    </source>
</reference>
<accession>A0A1I3ZG74</accession>
<evidence type="ECO:0000313" key="2">
    <source>
        <dbReference type="EMBL" id="SFB15023.1"/>
    </source>
</evidence>
<dbReference type="AlphaFoldDB" id="A0A1I3ZG74"/>
<dbReference type="GO" id="GO:0005886">
    <property type="term" value="C:plasma membrane"/>
    <property type="evidence" value="ECO:0007669"/>
    <property type="project" value="TreeGrafter"/>
</dbReference>
<dbReference type="Gene3D" id="1.20.120.520">
    <property type="entry name" value="nmb1532 protein domain like"/>
    <property type="match status" value="1"/>
</dbReference>
<organism evidence="3 5">
    <name type="scientific">Azotobacter beijerinckii</name>
    <dbReference type="NCBI Taxonomy" id="170623"/>
    <lineage>
        <taxon>Bacteria</taxon>
        <taxon>Pseudomonadati</taxon>
        <taxon>Pseudomonadota</taxon>
        <taxon>Gammaproteobacteria</taxon>
        <taxon>Pseudomonadales</taxon>
        <taxon>Pseudomonadaceae</taxon>
        <taxon>Azotobacter</taxon>
    </lineage>
</organism>
<sequence length="181" mass="19691">MSQAIDALRHEHGAILSTLQILRHMAGRARKGSADAGDIAALLGFLQEFVDKCHHGEEEGLLFPALRRAGLQADLVGELSAEHEQGRALVAALRRASAPVLDAEAFGAAAGDYVAFLERHIAKENDVLFPQAELALGADELAALQQAFAAFERQVIGQGRHEELHDLLHRWKATYLGWMLS</sequence>
<dbReference type="Proteomes" id="UP000199579">
    <property type="component" value="Unassembled WGS sequence"/>
</dbReference>
<dbReference type="EMBL" id="FOKJ01000020">
    <property type="protein sequence ID" value="SFB15023.1"/>
    <property type="molecule type" value="Genomic_DNA"/>
</dbReference>
<evidence type="ECO:0000313" key="3">
    <source>
        <dbReference type="EMBL" id="SFK42586.1"/>
    </source>
</evidence>
<dbReference type="Proteomes" id="UP000198861">
    <property type="component" value="Unassembled WGS sequence"/>
</dbReference>
<keyword evidence="4" id="KW-1185">Reference proteome</keyword>
<reference evidence="2 4" key="2">
    <citation type="submission" date="2016-10" db="EMBL/GenBank/DDBJ databases">
        <authorList>
            <person name="Varghese N."/>
            <person name="Submissions S."/>
        </authorList>
    </citation>
    <scope>NUCLEOTIDE SEQUENCE [LARGE SCALE GENOMIC DNA]</scope>
    <source>
        <strain evidence="2 4">DSM 282</strain>
    </source>
</reference>
<evidence type="ECO:0000313" key="4">
    <source>
        <dbReference type="Proteomes" id="UP000198861"/>
    </source>
</evidence>
<dbReference type="CDD" id="cd12108">
    <property type="entry name" value="Hr-like"/>
    <property type="match status" value="1"/>
</dbReference>
<name>A0A1I3ZG74_9GAMM</name>